<organism evidence="1">
    <name type="scientific">Rhizophora mucronata</name>
    <name type="common">Asiatic mangrove</name>
    <dbReference type="NCBI Taxonomy" id="61149"/>
    <lineage>
        <taxon>Eukaryota</taxon>
        <taxon>Viridiplantae</taxon>
        <taxon>Streptophyta</taxon>
        <taxon>Embryophyta</taxon>
        <taxon>Tracheophyta</taxon>
        <taxon>Spermatophyta</taxon>
        <taxon>Magnoliopsida</taxon>
        <taxon>eudicotyledons</taxon>
        <taxon>Gunneridae</taxon>
        <taxon>Pentapetalae</taxon>
        <taxon>rosids</taxon>
        <taxon>fabids</taxon>
        <taxon>Malpighiales</taxon>
        <taxon>Rhizophoraceae</taxon>
        <taxon>Rhizophora</taxon>
    </lineage>
</organism>
<dbReference type="EMBL" id="GGEC01064221">
    <property type="protein sequence ID" value="MBX44705.1"/>
    <property type="molecule type" value="Transcribed_RNA"/>
</dbReference>
<dbReference type="AlphaFoldDB" id="A0A2P2NQI6"/>
<protein>
    <submittedName>
        <fullName evidence="1">Uncharacterized protein</fullName>
    </submittedName>
</protein>
<name>A0A2P2NQI6_RHIMU</name>
<evidence type="ECO:0000313" key="1">
    <source>
        <dbReference type="EMBL" id="MBX44705.1"/>
    </source>
</evidence>
<accession>A0A2P2NQI6</accession>
<proteinExistence type="predicted"/>
<sequence length="32" mass="3682">MSKTWKVYMATAKVDKLNDQILVFQPKVCPKA</sequence>
<reference evidence="1" key="1">
    <citation type="submission" date="2018-02" db="EMBL/GenBank/DDBJ databases">
        <title>Rhizophora mucronata_Transcriptome.</title>
        <authorList>
            <person name="Meera S.P."/>
            <person name="Sreeshan A."/>
            <person name="Augustine A."/>
        </authorList>
    </citation>
    <scope>NUCLEOTIDE SEQUENCE</scope>
    <source>
        <tissue evidence="1">Leaf</tissue>
    </source>
</reference>